<dbReference type="EMBL" id="LR796734">
    <property type="protein sequence ID" value="CAB4162874.1"/>
    <property type="molecule type" value="Genomic_DNA"/>
</dbReference>
<reference evidence="1" key="1">
    <citation type="submission" date="2020-04" db="EMBL/GenBank/DDBJ databases">
        <authorList>
            <person name="Chiriac C."/>
            <person name="Salcher M."/>
            <person name="Ghai R."/>
            <person name="Kavagutti S V."/>
        </authorList>
    </citation>
    <scope>NUCLEOTIDE SEQUENCE</scope>
</reference>
<evidence type="ECO:0000313" key="1">
    <source>
        <dbReference type="EMBL" id="CAB4162874.1"/>
    </source>
</evidence>
<accession>A0A6J5P5S7</accession>
<protein>
    <submittedName>
        <fullName evidence="1">Tail completion and sheath stabilizer protein</fullName>
    </submittedName>
</protein>
<organism evidence="1">
    <name type="scientific">uncultured Caudovirales phage</name>
    <dbReference type="NCBI Taxonomy" id="2100421"/>
    <lineage>
        <taxon>Viruses</taxon>
        <taxon>Duplodnaviria</taxon>
        <taxon>Heunggongvirae</taxon>
        <taxon>Uroviricota</taxon>
        <taxon>Caudoviricetes</taxon>
        <taxon>Peduoviridae</taxon>
        <taxon>Maltschvirus</taxon>
        <taxon>Maltschvirus maltsch</taxon>
    </lineage>
</organism>
<sequence>MSAIDNTPSNKNFLSPLNFKFQIKKAPHVNFFIQKVNVPSIDLPSPNVSNPMVKIPYPGEHINYGKLDITFKIDEDFENYLEIHNWITALGKPEEFSQYKEIQDKPDYTGEGIYSDISLIILASTKTPNFEITYIDAHPISLSQINFNTTDETVNYISASAIFNYTYFKISKI</sequence>
<proteinExistence type="predicted"/>
<name>A0A6J5P5S7_9CAUD</name>
<gene>
    <name evidence="1" type="ORF">UFOVP787_158</name>
</gene>